<organism evidence="1 2">
    <name type="scientific">Paramecium sonneborni</name>
    <dbReference type="NCBI Taxonomy" id="65129"/>
    <lineage>
        <taxon>Eukaryota</taxon>
        <taxon>Sar</taxon>
        <taxon>Alveolata</taxon>
        <taxon>Ciliophora</taxon>
        <taxon>Intramacronucleata</taxon>
        <taxon>Oligohymenophorea</taxon>
        <taxon>Peniculida</taxon>
        <taxon>Parameciidae</taxon>
        <taxon>Paramecium</taxon>
    </lineage>
</organism>
<accession>A0A8S1NC38</accession>
<name>A0A8S1NC38_9CILI</name>
<dbReference type="EMBL" id="CAJJDN010000052">
    <property type="protein sequence ID" value="CAD8087896.1"/>
    <property type="molecule type" value="Genomic_DNA"/>
</dbReference>
<dbReference type="Proteomes" id="UP000692954">
    <property type="component" value="Unassembled WGS sequence"/>
</dbReference>
<sequence length="186" mass="21939">MDNLQQLLQELFCLLDQNFFLSREFKKLFSTYDNLEQIAQEKKYKELAQKLIEFILSIHKINQPSVLEEKIAKTHKLLNNYQSLLIIQQQKEIPQIIQNEKQLSCDISKSNPNTARELQGKVRKTTRNQQIIDKQQLSQQFSNQKKQKGMQNSDSQQKLFIENIPKMGRSLVKDDQQRNYNIITGV</sequence>
<comment type="caution">
    <text evidence="1">The sequence shown here is derived from an EMBL/GenBank/DDBJ whole genome shotgun (WGS) entry which is preliminary data.</text>
</comment>
<gene>
    <name evidence="1" type="ORF">PSON_ATCC_30995.1.T0520060</name>
</gene>
<proteinExistence type="predicted"/>
<evidence type="ECO:0000313" key="2">
    <source>
        <dbReference type="Proteomes" id="UP000692954"/>
    </source>
</evidence>
<protein>
    <submittedName>
        <fullName evidence="1">Uncharacterized protein</fullName>
    </submittedName>
</protein>
<evidence type="ECO:0000313" key="1">
    <source>
        <dbReference type="EMBL" id="CAD8087896.1"/>
    </source>
</evidence>
<dbReference type="OrthoDB" id="305349at2759"/>
<keyword evidence="2" id="KW-1185">Reference proteome</keyword>
<dbReference type="AlphaFoldDB" id="A0A8S1NC38"/>
<reference evidence="1" key="1">
    <citation type="submission" date="2021-01" db="EMBL/GenBank/DDBJ databases">
        <authorList>
            <consortium name="Genoscope - CEA"/>
            <person name="William W."/>
        </authorList>
    </citation>
    <scope>NUCLEOTIDE SEQUENCE</scope>
</reference>